<dbReference type="OrthoDB" id="9786919at2"/>
<accession>A0A2M8WSG8</accession>
<keyword evidence="6" id="KW-0812">Transmembrane</keyword>
<dbReference type="Gene3D" id="6.10.340.10">
    <property type="match status" value="1"/>
</dbReference>
<keyword evidence="15" id="KW-1185">Reference proteome</keyword>
<keyword evidence="8" id="KW-1133">Transmembrane helix</keyword>
<comment type="caution">
    <text evidence="14">The sequence shown here is derived from an EMBL/GenBank/DDBJ whole genome shotgun (WGS) entry which is preliminary data.</text>
</comment>
<dbReference type="InterPro" id="IPR003660">
    <property type="entry name" value="HAMP_dom"/>
</dbReference>
<dbReference type="GO" id="GO:0000155">
    <property type="term" value="F:phosphorelay sensor kinase activity"/>
    <property type="evidence" value="ECO:0007669"/>
    <property type="project" value="InterPro"/>
</dbReference>
<evidence type="ECO:0000256" key="5">
    <source>
        <dbReference type="ARBA" id="ARBA00022679"/>
    </source>
</evidence>
<name>A0A2M8WSG8_9MICO</name>
<dbReference type="InterPro" id="IPR003594">
    <property type="entry name" value="HATPase_dom"/>
</dbReference>
<evidence type="ECO:0000256" key="2">
    <source>
        <dbReference type="ARBA" id="ARBA00004236"/>
    </source>
</evidence>
<dbReference type="PROSITE" id="PS50109">
    <property type="entry name" value="HIS_KIN"/>
    <property type="match status" value="1"/>
</dbReference>
<dbReference type="GO" id="GO:0005886">
    <property type="term" value="C:plasma membrane"/>
    <property type="evidence" value="ECO:0007669"/>
    <property type="project" value="UniProtKB-SubCell"/>
</dbReference>
<reference evidence="14 15" key="1">
    <citation type="submission" date="2017-11" db="EMBL/GenBank/DDBJ databases">
        <title>Genomic Encyclopedia of Archaeal and Bacterial Type Strains, Phase II (KMG-II): From Individual Species to Whole Genera.</title>
        <authorList>
            <person name="Goeker M."/>
        </authorList>
    </citation>
    <scope>NUCLEOTIDE SEQUENCE [LARGE SCALE GENOMIC DNA]</scope>
    <source>
        <strain evidence="14 15">DSM 22413</strain>
    </source>
</reference>
<evidence type="ECO:0000256" key="8">
    <source>
        <dbReference type="ARBA" id="ARBA00022989"/>
    </source>
</evidence>
<feature type="domain" description="HAMP" evidence="13">
    <location>
        <begin position="248"/>
        <end position="310"/>
    </location>
</feature>
<dbReference type="InterPro" id="IPR050428">
    <property type="entry name" value="TCS_sensor_his_kinase"/>
</dbReference>
<evidence type="ECO:0000259" key="12">
    <source>
        <dbReference type="PROSITE" id="PS50109"/>
    </source>
</evidence>
<gene>
    <name evidence="14" type="ORF">CLV34_1372</name>
</gene>
<keyword evidence="10" id="KW-0472">Membrane</keyword>
<evidence type="ECO:0000256" key="4">
    <source>
        <dbReference type="ARBA" id="ARBA00022553"/>
    </source>
</evidence>
<dbReference type="CDD" id="cd00075">
    <property type="entry name" value="HATPase"/>
    <property type="match status" value="1"/>
</dbReference>
<dbReference type="SMART" id="SM00304">
    <property type="entry name" value="HAMP"/>
    <property type="match status" value="1"/>
</dbReference>
<dbReference type="Gene3D" id="3.30.565.10">
    <property type="entry name" value="Histidine kinase-like ATPase, C-terminal domain"/>
    <property type="match status" value="1"/>
</dbReference>
<evidence type="ECO:0000256" key="11">
    <source>
        <dbReference type="SAM" id="MobiDB-lite"/>
    </source>
</evidence>
<dbReference type="EMBL" id="PGTZ01000007">
    <property type="protein sequence ID" value="PJI93892.1"/>
    <property type="molecule type" value="Genomic_DNA"/>
</dbReference>
<dbReference type="Pfam" id="PF00512">
    <property type="entry name" value="HisKA"/>
    <property type="match status" value="1"/>
</dbReference>
<evidence type="ECO:0000256" key="6">
    <source>
        <dbReference type="ARBA" id="ARBA00022692"/>
    </source>
</evidence>
<keyword evidence="7 14" id="KW-0418">Kinase</keyword>
<comment type="catalytic activity">
    <reaction evidence="1">
        <text>ATP + protein L-histidine = ADP + protein N-phospho-L-histidine.</text>
        <dbReference type="EC" id="2.7.13.3"/>
    </reaction>
</comment>
<dbReference type="PANTHER" id="PTHR45436:SF5">
    <property type="entry name" value="SENSOR HISTIDINE KINASE TRCS"/>
    <property type="match status" value="1"/>
</dbReference>
<dbReference type="SMART" id="SM00387">
    <property type="entry name" value="HATPase_c"/>
    <property type="match status" value="1"/>
</dbReference>
<feature type="domain" description="Histidine kinase" evidence="12">
    <location>
        <begin position="325"/>
        <end position="589"/>
    </location>
</feature>
<dbReference type="InterPro" id="IPR036097">
    <property type="entry name" value="HisK_dim/P_sf"/>
</dbReference>
<dbReference type="RefSeq" id="WP_100349883.1">
    <property type="nucleotide sequence ID" value="NZ_PGTZ01000007.1"/>
</dbReference>
<dbReference type="Pfam" id="PF02518">
    <property type="entry name" value="HATPase_c"/>
    <property type="match status" value="1"/>
</dbReference>
<dbReference type="Gene3D" id="1.10.287.130">
    <property type="match status" value="1"/>
</dbReference>
<proteinExistence type="predicted"/>
<evidence type="ECO:0000256" key="7">
    <source>
        <dbReference type="ARBA" id="ARBA00022777"/>
    </source>
</evidence>
<dbReference type="InterPro" id="IPR005467">
    <property type="entry name" value="His_kinase_dom"/>
</dbReference>
<dbReference type="SMART" id="SM00388">
    <property type="entry name" value="HisKA"/>
    <property type="match status" value="1"/>
</dbReference>
<dbReference type="InterPro" id="IPR036890">
    <property type="entry name" value="HATPase_C_sf"/>
</dbReference>
<sequence>MRRPLTLRRQLVLVVVGILVAVLAALAAVSTVVLHAHLSDQLDDQLRASAQRAANFPSRGDRFGVGQPDLGAAGTGGTAGTDGSPAFTGVAARCGNDGETTPTAGTGETGTAGGGAGDGSGEQDPADQPPAGDRTPGQGAGQIDVVYRDGAVFAAYQFDADGCANELTDTQVSQLTAVPSDGQVHSVDLDGLGSYRAVSTTNRNDERSITAMPTASLDDTIRQYVLLEIGLVVVGAVLAWIGGSYLVRRSLAPLDRVATAAEDVSAMPLDRGEVGSLHGVDDRDTDERTEVGKVGAALNRMLDNVETSLAARHESETQVRQFVADASHELRTPLASIRGYSELVRRSPEALPPDASRAIDRIESEALRMGVLVEDLLLLARLDAGRPLDRSPVDVTAIAVDAVTDAHAAGPDHRFELELPGVELPDEPAAVTVEPGDLLPDGLLDADLTTDDAEDLTVVGDEARLRQVLTNLVGNARVHTPEGTRVVVGVRADGDDVLLTVRDDGPGIPAALVPSLFQRFSRGDSARNRTGGSTGLGLAIAHAIVQAHGGTITVETRTAESAGPGGGPGGGPRGAGTGTTFTVRLPAAHGS</sequence>
<dbReference type="SUPFAM" id="SSF47384">
    <property type="entry name" value="Homodimeric domain of signal transducing histidine kinase"/>
    <property type="match status" value="1"/>
</dbReference>
<keyword evidence="4" id="KW-0597">Phosphoprotein</keyword>
<evidence type="ECO:0000256" key="10">
    <source>
        <dbReference type="ARBA" id="ARBA00023136"/>
    </source>
</evidence>
<dbReference type="FunFam" id="1.10.287.130:FF:000001">
    <property type="entry name" value="Two-component sensor histidine kinase"/>
    <property type="match status" value="1"/>
</dbReference>
<evidence type="ECO:0000259" key="13">
    <source>
        <dbReference type="PROSITE" id="PS50885"/>
    </source>
</evidence>
<comment type="subcellular location">
    <subcellularLocation>
        <location evidence="2">Cell membrane</location>
    </subcellularLocation>
</comment>
<dbReference type="PRINTS" id="PR00344">
    <property type="entry name" value="BCTRLSENSOR"/>
</dbReference>
<dbReference type="EC" id="2.7.13.3" evidence="3"/>
<dbReference type="SUPFAM" id="SSF55874">
    <property type="entry name" value="ATPase domain of HSP90 chaperone/DNA topoisomerase II/histidine kinase"/>
    <property type="match status" value="1"/>
</dbReference>
<dbReference type="PANTHER" id="PTHR45436">
    <property type="entry name" value="SENSOR HISTIDINE KINASE YKOH"/>
    <property type="match status" value="1"/>
</dbReference>
<keyword evidence="5" id="KW-0808">Transferase</keyword>
<feature type="compositionally biased region" description="Gly residues" evidence="11">
    <location>
        <begin position="107"/>
        <end position="120"/>
    </location>
</feature>
<dbReference type="PROSITE" id="PS50885">
    <property type="entry name" value="HAMP"/>
    <property type="match status" value="1"/>
</dbReference>
<dbReference type="Proteomes" id="UP000231586">
    <property type="component" value="Unassembled WGS sequence"/>
</dbReference>
<organism evidence="14 15">
    <name type="scientific">Luteimicrobium subarcticum</name>
    <dbReference type="NCBI Taxonomy" id="620910"/>
    <lineage>
        <taxon>Bacteria</taxon>
        <taxon>Bacillati</taxon>
        <taxon>Actinomycetota</taxon>
        <taxon>Actinomycetes</taxon>
        <taxon>Micrococcales</taxon>
        <taxon>Luteimicrobium</taxon>
    </lineage>
</organism>
<feature type="compositionally biased region" description="Gly residues" evidence="11">
    <location>
        <begin position="563"/>
        <end position="577"/>
    </location>
</feature>
<dbReference type="AlphaFoldDB" id="A0A2M8WSG8"/>
<feature type="region of interest" description="Disordered" evidence="11">
    <location>
        <begin position="56"/>
        <end position="141"/>
    </location>
</feature>
<evidence type="ECO:0000256" key="9">
    <source>
        <dbReference type="ARBA" id="ARBA00023012"/>
    </source>
</evidence>
<dbReference type="InterPro" id="IPR003661">
    <property type="entry name" value="HisK_dim/P_dom"/>
</dbReference>
<dbReference type="CDD" id="cd00082">
    <property type="entry name" value="HisKA"/>
    <property type="match status" value="1"/>
</dbReference>
<evidence type="ECO:0000313" key="15">
    <source>
        <dbReference type="Proteomes" id="UP000231586"/>
    </source>
</evidence>
<feature type="region of interest" description="Disordered" evidence="11">
    <location>
        <begin position="558"/>
        <end position="591"/>
    </location>
</feature>
<evidence type="ECO:0000256" key="1">
    <source>
        <dbReference type="ARBA" id="ARBA00000085"/>
    </source>
</evidence>
<evidence type="ECO:0000313" key="14">
    <source>
        <dbReference type="EMBL" id="PJI93892.1"/>
    </source>
</evidence>
<dbReference type="Pfam" id="PF00672">
    <property type="entry name" value="HAMP"/>
    <property type="match status" value="1"/>
</dbReference>
<dbReference type="InterPro" id="IPR004358">
    <property type="entry name" value="Sig_transdc_His_kin-like_C"/>
</dbReference>
<protein>
    <recommendedName>
        <fullName evidence="3">histidine kinase</fullName>
        <ecNumber evidence="3">2.7.13.3</ecNumber>
    </recommendedName>
</protein>
<evidence type="ECO:0000256" key="3">
    <source>
        <dbReference type="ARBA" id="ARBA00012438"/>
    </source>
</evidence>
<keyword evidence="9" id="KW-0902">Two-component regulatory system</keyword>